<dbReference type="InterPro" id="IPR027256">
    <property type="entry name" value="P-typ_ATPase_IB"/>
</dbReference>
<dbReference type="InParanoid" id="A0A507AQK6"/>
<dbReference type="PANTHER" id="PTHR46594">
    <property type="entry name" value="P-TYPE CATION-TRANSPORTING ATPASE"/>
    <property type="match status" value="1"/>
</dbReference>
<evidence type="ECO:0000256" key="6">
    <source>
        <dbReference type="ARBA" id="ARBA00023136"/>
    </source>
</evidence>
<evidence type="ECO:0000259" key="9">
    <source>
        <dbReference type="PROSITE" id="PS50846"/>
    </source>
</evidence>
<keyword evidence="2 7" id="KW-0812">Transmembrane</keyword>
<comment type="caution">
    <text evidence="10">The sequence shown here is derived from an EMBL/GenBank/DDBJ whole genome shotgun (WGS) entry which is preliminary data.</text>
</comment>
<evidence type="ECO:0000256" key="1">
    <source>
        <dbReference type="ARBA" id="ARBA00004370"/>
    </source>
</evidence>
<feature type="transmembrane region" description="Helical" evidence="7">
    <location>
        <begin position="536"/>
        <end position="557"/>
    </location>
</feature>
<dbReference type="NCBIfam" id="TIGR01511">
    <property type="entry name" value="ATPase-IB1_Cu"/>
    <property type="match status" value="1"/>
</dbReference>
<dbReference type="GO" id="GO:0005524">
    <property type="term" value="F:ATP binding"/>
    <property type="evidence" value="ECO:0007669"/>
    <property type="project" value="UniProtKB-UniRule"/>
</dbReference>
<dbReference type="GO" id="GO:0030003">
    <property type="term" value="P:intracellular monoatomic cation homeostasis"/>
    <property type="evidence" value="ECO:0007669"/>
    <property type="project" value="UniProtKB-ARBA"/>
</dbReference>
<dbReference type="Gene3D" id="3.30.70.100">
    <property type="match status" value="1"/>
</dbReference>
<dbReference type="InterPro" id="IPR023298">
    <property type="entry name" value="ATPase_P-typ_TM_dom_sf"/>
</dbReference>
<dbReference type="SFLD" id="SFLDG00002">
    <property type="entry name" value="C1.7:_P-type_atpase_like"/>
    <property type="match status" value="1"/>
</dbReference>
<dbReference type="InterPro" id="IPR056236">
    <property type="entry name" value="HMA_PCA1"/>
</dbReference>
<sequence length="1192" mass="123727">MACGSGCCGPPAAPAAAVPEPSVPPPAAATSDAGDGDRGSCCGPPPTASEKKAAVSATDEPQDDAVDACCGDGERGDCCKPGTSQSTDDGCCTTNKSQAGAGAVSQVTAPCKDGCCTPPPTEAKIARCEKKCCDEESGEGCRADAVAPPPTSGCGISAGCCEQGKPAAVDPKKGCQDQCCSSQDDAKSENLSCKDECCGSSEEKALEADPRPSCCKGKTTPCCDTTCLDRIALRECSDGDSSCTGSKGGKPCADHSRKTRQTYASKLEALGCICRALIALGQESCCLPQERPVRNSRPRSSRSSRSSVQKATCAATGCADSECGKARPRARRSVDKKTDDRACTDSCCDVPQQEPPGVVADSSTKTTSTQIRDLEKGGASAGKDHVILSISGMTCTGCETKLKRTLGMLPAVQQVKVSLVLSRAEFDLTGEMPAADVVKHLERTTEFKFERITNKGSSIEIIAPWADAAGFVQLPWPLGVTDMRLVDGETVNISFDSKVVGARDLLEGGWEGGPANLAPPRPDPTLQAGSKHVRNLGYMTLVSAILTIPVLVMAWAPLPEHEIAYGSASLALATIVQFAIGGPFYPKALKGLIFSRVVEMDLLIVLSTSAAYIFSVVSFGYLVSGRPLSSGEFFETSTLLVTLIMVGRWVSALARQKAVESISIQSLQTGKAVIVTDTGDKEIDARLLQYGDVFKVAPEARVPTDGTVLSGSSEIDESMITGESVPVVKQPKSPVIAGSVNGSGALVVRLTRVPGDNTISTIATMVDEAKLSKPQIQDIADRVASYFVPVVVVLAILTFVIWIAVGVAVRKQSGAEATIQAITYAITVLIVSCPCAIGLAVPMVIVIASGVAAERGVVFKSAEAIQVAQDTAHVVFDKTGTLTEGKLAMATEVYIGDDIDNTKALLLGLTADIKHPVSVAVASHLRSQGVAAAACSGQKTLVGKGVQGKSPSGSLLQAGNCRWLSMESNAAVQSVLSNGRTAFCFAIDGAPAAILGLEDSIRPDAASTVDFLSSSGISVHIISGDDHGAVCSVAAQLNIPEVNIRSRCTPGDKKEYIEGLLAQRRNPRSKGGGPPVVIFCGDGTNDAAALAQATVGIHMNEGGTDIAQSAADVVLMRPDLGGVASAIRVSRRAMRRVAFNFGWSFVYNLFAVLLGAGAFVKARIPPEFAGLGELVSVLPVIAAAILLRWSKV</sequence>
<keyword evidence="11" id="KW-1185">Reference proteome</keyword>
<feature type="transmembrane region" description="Helical" evidence="7">
    <location>
        <begin position="1137"/>
        <end position="1162"/>
    </location>
</feature>
<dbReference type="Gene3D" id="3.40.1110.10">
    <property type="entry name" value="Calcium-transporting ATPase, cytoplasmic domain N"/>
    <property type="match status" value="1"/>
</dbReference>
<dbReference type="InterPro" id="IPR018303">
    <property type="entry name" value="ATPase_P-typ_P_site"/>
</dbReference>
<feature type="transmembrane region" description="Helical" evidence="7">
    <location>
        <begin position="1168"/>
        <end position="1187"/>
    </location>
</feature>
<evidence type="ECO:0000256" key="5">
    <source>
        <dbReference type="ARBA" id="ARBA00022989"/>
    </source>
</evidence>
<dbReference type="CDD" id="cd00371">
    <property type="entry name" value="HMA"/>
    <property type="match status" value="1"/>
</dbReference>
<dbReference type="InterPro" id="IPR017969">
    <property type="entry name" value="Heavy-metal-associated_CS"/>
</dbReference>
<dbReference type="PROSITE" id="PS50846">
    <property type="entry name" value="HMA_2"/>
    <property type="match status" value="1"/>
</dbReference>
<feature type="transmembrane region" description="Helical" evidence="7">
    <location>
        <begin position="602"/>
        <end position="624"/>
    </location>
</feature>
<dbReference type="InterPro" id="IPR008250">
    <property type="entry name" value="ATPase_P-typ_transduc_dom_A_sf"/>
</dbReference>
<dbReference type="SUPFAM" id="SSF55008">
    <property type="entry name" value="HMA, heavy metal-associated domain"/>
    <property type="match status" value="1"/>
</dbReference>
<dbReference type="InterPro" id="IPR001757">
    <property type="entry name" value="P_typ_ATPase"/>
</dbReference>
<evidence type="ECO:0000256" key="4">
    <source>
        <dbReference type="ARBA" id="ARBA00022967"/>
    </source>
</evidence>
<feature type="domain" description="HMA" evidence="9">
    <location>
        <begin position="384"/>
        <end position="450"/>
    </location>
</feature>
<reference evidence="10 11" key="1">
    <citation type="submission" date="2019-06" db="EMBL/GenBank/DDBJ databases">
        <title>Draft genome sequence of the filamentous fungus Phialemoniopsis curvata isolated from diesel fuel.</title>
        <authorList>
            <person name="Varaljay V.A."/>
            <person name="Lyon W.J."/>
            <person name="Crouch A.L."/>
            <person name="Drake C.E."/>
            <person name="Hollomon J.M."/>
            <person name="Nadeau L.J."/>
            <person name="Nunn H.S."/>
            <person name="Stevenson B.S."/>
            <person name="Bojanowski C.L."/>
            <person name="Crookes-Goodson W.J."/>
        </authorList>
    </citation>
    <scope>NUCLEOTIDE SEQUENCE [LARGE SCALE GENOMIC DNA]</scope>
    <source>
        <strain evidence="10 11">D216</strain>
    </source>
</reference>
<feature type="transmembrane region" description="Helical" evidence="7">
    <location>
        <begin position="821"/>
        <end position="851"/>
    </location>
</feature>
<accession>A0A507AQK6</accession>
<dbReference type="Proteomes" id="UP000319257">
    <property type="component" value="Unassembled WGS sequence"/>
</dbReference>
<evidence type="ECO:0000256" key="2">
    <source>
        <dbReference type="ARBA" id="ARBA00022692"/>
    </source>
</evidence>
<dbReference type="PROSITE" id="PS01229">
    <property type="entry name" value="COF_2"/>
    <property type="match status" value="1"/>
</dbReference>
<dbReference type="Gene3D" id="3.40.50.1000">
    <property type="entry name" value="HAD superfamily/HAD-like"/>
    <property type="match status" value="1"/>
</dbReference>
<dbReference type="PANTHER" id="PTHR46594:SF4">
    <property type="entry name" value="P-TYPE CATION-TRANSPORTING ATPASE"/>
    <property type="match status" value="1"/>
</dbReference>
<evidence type="ECO:0000256" key="7">
    <source>
        <dbReference type="RuleBase" id="RU362081"/>
    </source>
</evidence>
<dbReference type="GO" id="GO:0016020">
    <property type="term" value="C:membrane"/>
    <property type="evidence" value="ECO:0007669"/>
    <property type="project" value="UniProtKB-SubCell"/>
</dbReference>
<keyword evidence="7" id="KW-0067">ATP-binding</keyword>
<evidence type="ECO:0000313" key="11">
    <source>
        <dbReference type="Proteomes" id="UP000319257"/>
    </source>
</evidence>
<dbReference type="Gene3D" id="2.70.150.10">
    <property type="entry name" value="Calcium-transporting ATPase, cytoplasmic transduction domain A"/>
    <property type="match status" value="1"/>
</dbReference>
<dbReference type="Pfam" id="PF00702">
    <property type="entry name" value="Hydrolase"/>
    <property type="match status" value="1"/>
</dbReference>
<dbReference type="PROSITE" id="PS01047">
    <property type="entry name" value="HMA_1"/>
    <property type="match status" value="1"/>
</dbReference>
<dbReference type="InterPro" id="IPR036412">
    <property type="entry name" value="HAD-like_sf"/>
</dbReference>
<dbReference type="Pfam" id="PF24534">
    <property type="entry name" value="HMA_PCA1"/>
    <property type="match status" value="1"/>
</dbReference>
<dbReference type="InterPro" id="IPR036163">
    <property type="entry name" value="HMA_dom_sf"/>
</dbReference>
<keyword evidence="3 7" id="KW-0479">Metal-binding</keyword>
<protein>
    <recommendedName>
        <fullName evidence="9">HMA domain-containing protein</fullName>
    </recommendedName>
</protein>
<dbReference type="InterPro" id="IPR044492">
    <property type="entry name" value="P_typ_ATPase_HD_dom"/>
</dbReference>
<organism evidence="10 11">
    <name type="scientific">Thyridium curvatum</name>
    <dbReference type="NCBI Taxonomy" id="1093900"/>
    <lineage>
        <taxon>Eukaryota</taxon>
        <taxon>Fungi</taxon>
        <taxon>Dikarya</taxon>
        <taxon>Ascomycota</taxon>
        <taxon>Pezizomycotina</taxon>
        <taxon>Sordariomycetes</taxon>
        <taxon>Sordariomycetidae</taxon>
        <taxon>Thyridiales</taxon>
        <taxon>Thyridiaceae</taxon>
        <taxon>Thyridium</taxon>
    </lineage>
</organism>
<dbReference type="SUPFAM" id="SSF81665">
    <property type="entry name" value="Calcium ATPase, transmembrane domain M"/>
    <property type="match status" value="1"/>
</dbReference>
<dbReference type="EMBL" id="SKBQ01000094">
    <property type="protein sequence ID" value="TPX07131.1"/>
    <property type="molecule type" value="Genomic_DNA"/>
</dbReference>
<comment type="similarity">
    <text evidence="7">Belongs to the cation transport ATPase (P-type) (TC 3.A.3) family. Type IB subfamily.</text>
</comment>
<dbReference type="SUPFAM" id="SSF81653">
    <property type="entry name" value="Calcium ATPase, transduction domain A"/>
    <property type="match status" value="1"/>
</dbReference>
<dbReference type="Pfam" id="PF00122">
    <property type="entry name" value="E1-E2_ATPase"/>
    <property type="match status" value="1"/>
</dbReference>
<dbReference type="Pfam" id="PF00403">
    <property type="entry name" value="HMA"/>
    <property type="match status" value="1"/>
</dbReference>
<dbReference type="InterPro" id="IPR023214">
    <property type="entry name" value="HAD_sf"/>
</dbReference>
<dbReference type="RefSeq" id="XP_030988842.1">
    <property type="nucleotide sequence ID" value="XM_031133604.1"/>
</dbReference>
<feature type="region of interest" description="Disordered" evidence="8">
    <location>
        <begin position="1"/>
        <end position="63"/>
    </location>
</feature>
<evidence type="ECO:0000256" key="3">
    <source>
        <dbReference type="ARBA" id="ARBA00022723"/>
    </source>
</evidence>
<dbReference type="FunFam" id="2.70.150.10:FF:000002">
    <property type="entry name" value="Copper-transporting ATPase 1, putative"/>
    <property type="match status" value="1"/>
</dbReference>
<feature type="transmembrane region" description="Helical" evidence="7">
    <location>
        <begin position="563"/>
        <end position="581"/>
    </location>
</feature>
<dbReference type="InterPro" id="IPR006121">
    <property type="entry name" value="HMA_dom"/>
</dbReference>
<dbReference type="SFLD" id="SFLDF00027">
    <property type="entry name" value="p-type_atpase"/>
    <property type="match status" value="1"/>
</dbReference>
<feature type="transmembrane region" description="Helical" evidence="7">
    <location>
        <begin position="783"/>
        <end position="809"/>
    </location>
</feature>
<proteinExistence type="inferred from homology"/>
<dbReference type="NCBIfam" id="TIGR01494">
    <property type="entry name" value="ATPase_P-type"/>
    <property type="match status" value="1"/>
</dbReference>
<dbReference type="AlphaFoldDB" id="A0A507AQK6"/>
<dbReference type="GO" id="GO:0046872">
    <property type="term" value="F:metal ion binding"/>
    <property type="evidence" value="ECO:0007669"/>
    <property type="project" value="UniProtKB-KW"/>
</dbReference>
<dbReference type="STRING" id="1093900.A0A507AQK6"/>
<dbReference type="FunCoup" id="A0A507AQK6">
    <property type="interactions" value="16"/>
</dbReference>
<dbReference type="InterPro" id="IPR023299">
    <property type="entry name" value="ATPase_P-typ_cyto_dom_N"/>
</dbReference>
<dbReference type="PROSITE" id="PS00154">
    <property type="entry name" value="ATPASE_E1_E2"/>
    <property type="match status" value="1"/>
</dbReference>
<dbReference type="SFLD" id="SFLDS00003">
    <property type="entry name" value="Haloacid_Dehalogenase"/>
    <property type="match status" value="1"/>
</dbReference>
<name>A0A507AQK6_9PEZI</name>
<dbReference type="NCBIfam" id="TIGR01525">
    <property type="entry name" value="ATPase-IB_hvy"/>
    <property type="match status" value="1"/>
</dbReference>
<keyword evidence="7" id="KW-0547">Nucleotide-binding</keyword>
<dbReference type="OrthoDB" id="432719at2759"/>
<keyword evidence="5 7" id="KW-1133">Transmembrane helix</keyword>
<evidence type="ECO:0000256" key="8">
    <source>
        <dbReference type="SAM" id="MobiDB-lite"/>
    </source>
</evidence>
<evidence type="ECO:0000313" key="10">
    <source>
        <dbReference type="EMBL" id="TPX07131.1"/>
    </source>
</evidence>
<keyword evidence="6 7" id="KW-0472">Membrane</keyword>
<dbReference type="InterPro" id="IPR059000">
    <property type="entry name" value="ATPase_P-type_domA"/>
</dbReference>
<dbReference type="PRINTS" id="PR00119">
    <property type="entry name" value="CATATPASE"/>
</dbReference>
<dbReference type="GO" id="GO:0019829">
    <property type="term" value="F:ATPase-coupled monoatomic cation transmembrane transporter activity"/>
    <property type="evidence" value="ECO:0007669"/>
    <property type="project" value="InterPro"/>
</dbReference>
<gene>
    <name evidence="10" type="ORF">E0L32_010932</name>
</gene>
<dbReference type="GeneID" id="41978379"/>
<dbReference type="SUPFAM" id="SSF56784">
    <property type="entry name" value="HAD-like"/>
    <property type="match status" value="1"/>
</dbReference>
<keyword evidence="4" id="KW-1278">Translocase</keyword>
<comment type="subcellular location">
    <subcellularLocation>
        <location evidence="1 7">Membrane</location>
    </subcellularLocation>
</comment>
<dbReference type="GO" id="GO:0016887">
    <property type="term" value="F:ATP hydrolysis activity"/>
    <property type="evidence" value="ECO:0007669"/>
    <property type="project" value="InterPro"/>
</dbReference>